<dbReference type="PANTHER" id="PTHR15710:SF4">
    <property type="entry name" value="E3 UBIQUITIN-PROTEIN LIGASE AIP2"/>
    <property type="match status" value="1"/>
</dbReference>
<evidence type="ECO:0000256" key="1">
    <source>
        <dbReference type="ARBA" id="ARBA00022723"/>
    </source>
</evidence>
<dbReference type="PANTHER" id="PTHR15710">
    <property type="entry name" value="E3 UBIQUITIN-PROTEIN LIGASE PRAJA"/>
    <property type="match status" value="1"/>
</dbReference>
<keyword evidence="1" id="KW-0479">Metal-binding</keyword>
<dbReference type="AlphaFoldDB" id="A0A7J7LVJ0"/>
<evidence type="ECO:0000259" key="4">
    <source>
        <dbReference type="Pfam" id="PF13639"/>
    </source>
</evidence>
<feature type="domain" description="RING-type" evidence="4">
    <location>
        <begin position="236"/>
        <end position="269"/>
    </location>
</feature>
<comment type="caution">
    <text evidence="5">The sequence shown here is derived from an EMBL/GenBank/DDBJ whole genome shotgun (WGS) entry which is preliminary data.</text>
</comment>
<keyword evidence="3" id="KW-0862">Zinc</keyword>
<sequence>MADDESLKMRLQDLQKQLGKKYSFEESVCAIKSIILNNYSSASPSLKKLMYVVVSRVATILQTRYTSPGLWLAGKGLFEEAERVVTASVEKQHLKHCIAKASKHLHDVVNQPEVSVSSQNRGSTYLFEGHLTVDSEPPRANWLVARDLLDNVGLEAESSQGQGEDISPSERLSSLLEELANRSGNTLNLNEAIEASMQEIGVGPRRVPPASKEVVRKLPVITVTEEILASLGSETECAVCREELVLNDKMQELPCKHLFHPPCLKPWLVIYLELDEN</sequence>
<dbReference type="Gene3D" id="3.30.40.10">
    <property type="entry name" value="Zinc/RING finger domain, C3HC4 (zinc finger)"/>
    <property type="match status" value="1"/>
</dbReference>
<dbReference type="Pfam" id="PF13639">
    <property type="entry name" value="zf-RING_2"/>
    <property type="match status" value="1"/>
</dbReference>
<dbReference type="InterPro" id="IPR001841">
    <property type="entry name" value="Znf_RING"/>
</dbReference>
<dbReference type="SUPFAM" id="SSF57850">
    <property type="entry name" value="RING/U-box"/>
    <property type="match status" value="1"/>
</dbReference>
<proteinExistence type="predicted"/>
<dbReference type="GO" id="GO:0061630">
    <property type="term" value="F:ubiquitin protein ligase activity"/>
    <property type="evidence" value="ECO:0007669"/>
    <property type="project" value="TreeGrafter"/>
</dbReference>
<dbReference type="EMBL" id="JACGCM010001965">
    <property type="protein sequence ID" value="KAF6146673.1"/>
    <property type="molecule type" value="Genomic_DNA"/>
</dbReference>
<evidence type="ECO:0000256" key="2">
    <source>
        <dbReference type="ARBA" id="ARBA00022771"/>
    </source>
</evidence>
<keyword evidence="2" id="KW-0863">Zinc-finger</keyword>
<organism evidence="5 6">
    <name type="scientific">Kingdonia uniflora</name>
    <dbReference type="NCBI Taxonomy" id="39325"/>
    <lineage>
        <taxon>Eukaryota</taxon>
        <taxon>Viridiplantae</taxon>
        <taxon>Streptophyta</taxon>
        <taxon>Embryophyta</taxon>
        <taxon>Tracheophyta</taxon>
        <taxon>Spermatophyta</taxon>
        <taxon>Magnoliopsida</taxon>
        <taxon>Ranunculales</taxon>
        <taxon>Circaeasteraceae</taxon>
        <taxon>Kingdonia</taxon>
    </lineage>
</organism>
<keyword evidence="6" id="KW-1185">Reference proteome</keyword>
<dbReference type="Proteomes" id="UP000541444">
    <property type="component" value="Unassembled WGS sequence"/>
</dbReference>
<dbReference type="InterPro" id="IPR013083">
    <property type="entry name" value="Znf_RING/FYVE/PHD"/>
</dbReference>
<reference evidence="5 6" key="1">
    <citation type="journal article" date="2020" name="IScience">
        <title>Genome Sequencing of the Endangered Kingdonia uniflora (Circaeasteraceae, Ranunculales) Reveals Potential Mechanisms of Evolutionary Specialization.</title>
        <authorList>
            <person name="Sun Y."/>
            <person name="Deng T."/>
            <person name="Zhang A."/>
            <person name="Moore M.J."/>
            <person name="Landis J.B."/>
            <person name="Lin N."/>
            <person name="Zhang H."/>
            <person name="Zhang X."/>
            <person name="Huang J."/>
            <person name="Zhang X."/>
            <person name="Sun H."/>
            <person name="Wang H."/>
        </authorList>
    </citation>
    <scope>NUCLEOTIDE SEQUENCE [LARGE SCALE GENOMIC DNA]</scope>
    <source>
        <strain evidence="5">TB1705</strain>
        <tissue evidence="5">Leaf</tissue>
    </source>
</reference>
<dbReference type="OrthoDB" id="8062037at2759"/>
<dbReference type="GO" id="GO:0016567">
    <property type="term" value="P:protein ubiquitination"/>
    <property type="evidence" value="ECO:0007669"/>
    <property type="project" value="TreeGrafter"/>
</dbReference>
<evidence type="ECO:0000313" key="5">
    <source>
        <dbReference type="EMBL" id="KAF6146673.1"/>
    </source>
</evidence>
<accession>A0A7J7LVJ0</accession>
<evidence type="ECO:0000256" key="3">
    <source>
        <dbReference type="ARBA" id="ARBA00022833"/>
    </source>
</evidence>
<name>A0A7J7LVJ0_9MAGN</name>
<dbReference type="GO" id="GO:0008270">
    <property type="term" value="F:zinc ion binding"/>
    <property type="evidence" value="ECO:0007669"/>
    <property type="project" value="UniProtKB-KW"/>
</dbReference>
<evidence type="ECO:0000313" key="6">
    <source>
        <dbReference type="Proteomes" id="UP000541444"/>
    </source>
</evidence>
<protein>
    <recommendedName>
        <fullName evidence="4">RING-type domain-containing protein</fullName>
    </recommendedName>
</protein>
<dbReference type="GO" id="GO:0005737">
    <property type="term" value="C:cytoplasm"/>
    <property type="evidence" value="ECO:0007669"/>
    <property type="project" value="TreeGrafter"/>
</dbReference>
<gene>
    <name evidence="5" type="ORF">GIB67_008959</name>
</gene>